<dbReference type="PANTHER" id="PTHR13833:SF71">
    <property type="entry name" value="NHL DOMAIN-CONTAINING PROTEIN"/>
    <property type="match status" value="1"/>
</dbReference>
<dbReference type="RefSeq" id="WP_157524723.1">
    <property type="nucleotide sequence ID" value="NZ_CP066775.1"/>
</dbReference>
<dbReference type="InterPro" id="IPR001258">
    <property type="entry name" value="NHL_repeat"/>
</dbReference>
<dbReference type="InterPro" id="IPR003961">
    <property type="entry name" value="FN3_dom"/>
</dbReference>
<dbReference type="PANTHER" id="PTHR13833">
    <property type="match status" value="1"/>
</dbReference>
<dbReference type="Proteomes" id="UP000429232">
    <property type="component" value="Chromosome"/>
</dbReference>
<dbReference type="CDD" id="cd14953">
    <property type="entry name" value="NHL_like_1"/>
    <property type="match status" value="1"/>
</dbReference>
<evidence type="ECO:0000256" key="1">
    <source>
        <dbReference type="ARBA" id="ARBA00022737"/>
    </source>
</evidence>
<proteinExistence type="predicted"/>
<feature type="repeat" description="NHL" evidence="2">
    <location>
        <begin position="270"/>
        <end position="301"/>
    </location>
</feature>
<evidence type="ECO:0000313" key="4">
    <source>
        <dbReference type="Proteomes" id="UP000429232"/>
    </source>
</evidence>
<dbReference type="SUPFAM" id="SSF101898">
    <property type="entry name" value="NHL repeat"/>
    <property type="match status" value="1"/>
</dbReference>
<dbReference type="PROSITE" id="PS51125">
    <property type="entry name" value="NHL"/>
    <property type="match status" value="1"/>
</dbReference>
<keyword evidence="4" id="KW-1185">Reference proteome</keyword>
<evidence type="ECO:0000313" key="3">
    <source>
        <dbReference type="EMBL" id="QQL49613.1"/>
    </source>
</evidence>
<dbReference type="PROSITE" id="PS50853">
    <property type="entry name" value="FN3"/>
    <property type="match status" value="1"/>
</dbReference>
<evidence type="ECO:0000256" key="2">
    <source>
        <dbReference type="PROSITE-ProRule" id="PRU00504"/>
    </source>
</evidence>
<dbReference type="SUPFAM" id="SSF49265">
    <property type="entry name" value="Fibronectin type III"/>
    <property type="match status" value="1"/>
</dbReference>
<keyword evidence="1" id="KW-0677">Repeat</keyword>
<sequence length="455" mass="46253">MRQFLPLPIKLATLVAFFALTITACKKDSTTTTAPTISTGTLLTDVTTTSFTSAGVVTDLGTSAITEVGLVYSSANQSPTTSDTKVANAALVANYAITISNLTPGTTYYVRAYATSAAGTSYGSTVKVTTQTAATATVATVSTFAGSGTAGYVDGGALAAQFNNPQGMVADAQGNIYVCDQFNHLVRKITPAGVVSTFCGSGALGHTDGPAATAAFYSPYALAVDKQNNLYMTDQGNNLVIKITPAGVATTLAGSGIAGYVNSNTALTAQFNAPRGIAVDASGNIYVADSNNSRIRMISTAGVVTTFAGGGIGFTDDTGALALFRTPTGLAFDTNGNLFVADYGNYAIRKITSAGVVTTVAGNRSITTLIGNPNAIAIDAANNLYIADGTGRVLRLQNSSGILNSIAGSASVYGFADGTNTAAKFNVPTGIVTVGGALYVADYNNNLIRKITITN</sequence>
<dbReference type="Gene3D" id="2.120.10.30">
    <property type="entry name" value="TolB, C-terminal domain"/>
    <property type="match status" value="4"/>
</dbReference>
<dbReference type="KEGG" id="mgik:GO620_015790"/>
<dbReference type="PROSITE" id="PS51257">
    <property type="entry name" value="PROKAR_LIPOPROTEIN"/>
    <property type="match status" value="1"/>
</dbReference>
<dbReference type="Pfam" id="PF01436">
    <property type="entry name" value="NHL"/>
    <property type="match status" value="3"/>
</dbReference>
<dbReference type="AlphaFoldDB" id="A0A6I4INB7"/>
<protein>
    <submittedName>
        <fullName evidence="3">Uncharacterized protein</fullName>
    </submittedName>
</protein>
<dbReference type="CDD" id="cd00063">
    <property type="entry name" value="FN3"/>
    <property type="match status" value="1"/>
</dbReference>
<reference evidence="3 4" key="1">
    <citation type="submission" date="2020-12" db="EMBL/GenBank/DDBJ databases">
        <title>HMF7856_wgs.fasta genome submission.</title>
        <authorList>
            <person name="Kang H."/>
            <person name="Kim H."/>
            <person name="Joh K."/>
        </authorList>
    </citation>
    <scope>NUCLEOTIDE SEQUENCE [LARGE SCALE GENOMIC DNA]</scope>
    <source>
        <strain evidence="3 4">HMF7856</strain>
    </source>
</reference>
<organism evidence="3 4">
    <name type="scientific">Mucilaginibacter ginkgonis</name>
    <dbReference type="NCBI Taxonomy" id="2682091"/>
    <lineage>
        <taxon>Bacteria</taxon>
        <taxon>Pseudomonadati</taxon>
        <taxon>Bacteroidota</taxon>
        <taxon>Sphingobacteriia</taxon>
        <taxon>Sphingobacteriales</taxon>
        <taxon>Sphingobacteriaceae</taxon>
        <taxon>Mucilaginibacter</taxon>
    </lineage>
</organism>
<dbReference type="EMBL" id="CP066775">
    <property type="protein sequence ID" value="QQL49613.1"/>
    <property type="molecule type" value="Genomic_DNA"/>
</dbReference>
<accession>A0A6I4INB7</accession>
<gene>
    <name evidence="3" type="ORF">GO620_015790</name>
</gene>
<dbReference type="InterPro" id="IPR011042">
    <property type="entry name" value="6-blade_b-propeller_TolB-like"/>
</dbReference>
<dbReference type="InterPro" id="IPR036116">
    <property type="entry name" value="FN3_sf"/>
</dbReference>
<name>A0A6I4INB7_9SPHI</name>